<organism evidence="1 2">
    <name type="scientific">Flemingia macrophylla</name>
    <dbReference type="NCBI Taxonomy" id="520843"/>
    <lineage>
        <taxon>Eukaryota</taxon>
        <taxon>Viridiplantae</taxon>
        <taxon>Streptophyta</taxon>
        <taxon>Embryophyta</taxon>
        <taxon>Tracheophyta</taxon>
        <taxon>Spermatophyta</taxon>
        <taxon>Magnoliopsida</taxon>
        <taxon>eudicotyledons</taxon>
        <taxon>Gunneridae</taxon>
        <taxon>Pentapetalae</taxon>
        <taxon>rosids</taxon>
        <taxon>fabids</taxon>
        <taxon>Fabales</taxon>
        <taxon>Fabaceae</taxon>
        <taxon>Papilionoideae</taxon>
        <taxon>50 kb inversion clade</taxon>
        <taxon>NPAAA clade</taxon>
        <taxon>indigoferoid/millettioid clade</taxon>
        <taxon>Phaseoleae</taxon>
        <taxon>Flemingia</taxon>
    </lineage>
</organism>
<keyword evidence="2" id="KW-1185">Reference proteome</keyword>
<gene>
    <name evidence="1" type="ORF">Fmac_004947</name>
</gene>
<comment type="caution">
    <text evidence="1">The sequence shown here is derived from an EMBL/GenBank/DDBJ whole genome shotgun (WGS) entry which is preliminary data.</text>
</comment>
<accession>A0ABD1N6D2</accession>
<evidence type="ECO:0000313" key="1">
    <source>
        <dbReference type="EMBL" id="KAL2343662.1"/>
    </source>
</evidence>
<dbReference type="Proteomes" id="UP001603857">
    <property type="component" value="Unassembled WGS sequence"/>
</dbReference>
<dbReference type="EMBL" id="JBGMDY010000002">
    <property type="protein sequence ID" value="KAL2343662.1"/>
    <property type="molecule type" value="Genomic_DNA"/>
</dbReference>
<dbReference type="AlphaFoldDB" id="A0ABD1N6D2"/>
<name>A0ABD1N6D2_9FABA</name>
<evidence type="ECO:0000313" key="2">
    <source>
        <dbReference type="Proteomes" id="UP001603857"/>
    </source>
</evidence>
<reference evidence="1 2" key="1">
    <citation type="submission" date="2024-08" db="EMBL/GenBank/DDBJ databases">
        <title>Insights into the chromosomal genome structure of Flemingia macrophylla.</title>
        <authorList>
            <person name="Ding Y."/>
            <person name="Zhao Y."/>
            <person name="Bi W."/>
            <person name="Wu M."/>
            <person name="Zhao G."/>
            <person name="Gong Y."/>
            <person name="Li W."/>
            <person name="Zhang P."/>
        </authorList>
    </citation>
    <scope>NUCLEOTIDE SEQUENCE [LARGE SCALE GENOMIC DNA]</scope>
    <source>
        <strain evidence="1">DYQJB</strain>
        <tissue evidence="1">Leaf</tissue>
    </source>
</reference>
<proteinExistence type="predicted"/>
<protein>
    <submittedName>
        <fullName evidence="1">Uncharacterized protein</fullName>
    </submittedName>
</protein>
<sequence>MHKPNFISFTIYINIYTQETQHLKKELSKITKQTTMKKGLSRKLIQNTKL</sequence>